<protein>
    <submittedName>
        <fullName evidence="1">Uncharacterized protein</fullName>
    </submittedName>
</protein>
<dbReference type="EMBL" id="BSRX01000065">
    <property type="protein sequence ID" value="GLW59004.1"/>
    <property type="molecule type" value="Genomic_DNA"/>
</dbReference>
<organism evidence="1 2">
    <name type="scientific">Kitasatospora phosalacinea</name>
    <dbReference type="NCBI Taxonomy" id="2065"/>
    <lineage>
        <taxon>Bacteria</taxon>
        <taxon>Bacillati</taxon>
        <taxon>Actinomycetota</taxon>
        <taxon>Actinomycetes</taxon>
        <taxon>Kitasatosporales</taxon>
        <taxon>Streptomycetaceae</taxon>
        <taxon>Kitasatospora</taxon>
    </lineage>
</organism>
<evidence type="ECO:0000313" key="1">
    <source>
        <dbReference type="EMBL" id="GLW59004.1"/>
    </source>
</evidence>
<dbReference type="Proteomes" id="UP001165143">
    <property type="component" value="Unassembled WGS sequence"/>
</dbReference>
<name>A0A9W6PM95_9ACTN</name>
<accession>A0A9W6PM95</accession>
<comment type="caution">
    <text evidence="1">The sequence shown here is derived from an EMBL/GenBank/DDBJ whole genome shotgun (WGS) entry which is preliminary data.</text>
</comment>
<evidence type="ECO:0000313" key="2">
    <source>
        <dbReference type="Proteomes" id="UP001165143"/>
    </source>
</evidence>
<dbReference type="AlphaFoldDB" id="A0A9W6PM95"/>
<reference evidence="1" key="1">
    <citation type="submission" date="2023-02" db="EMBL/GenBank/DDBJ databases">
        <title>Kitasatospora phosalacinea NBRC 14362.</title>
        <authorList>
            <person name="Ichikawa N."/>
            <person name="Sato H."/>
            <person name="Tonouchi N."/>
        </authorList>
    </citation>
    <scope>NUCLEOTIDE SEQUENCE</scope>
    <source>
        <strain evidence="1">NBRC 14362</strain>
    </source>
</reference>
<sequence>MRNTGDCGQSTSAPRQAMREYEQENFYADWWAGLPKLATHDLLSAGARIRRGHDAMSVLREIMPTCLALA</sequence>
<proteinExistence type="predicted"/>
<gene>
    <name evidence="1" type="ORF">Kpho01_70140</name>
</gene>